<keyword evidence="3" id="KW-1185">Reference proteome</keyword>
<evidence type="ECO:0000313" key="2">
    <source>
        <dbReference type="EMBL" id="RNA30729.1"/>
    </source>
</evidence>
<dbReference type="EMBL" id="REGN01002049">
    <property type="protein sequence ID" value="RNA30729.1"/>
    <property type="molecule type" value="Genomic_DNA"/>
</dbReference>
<evidence type="ECO:0000256" key="1">
    <source>
        <dbReference type="SAM" id="Phobius"/>
    </source>
</evidence>
<accession>A0A3M7S4X2</accession>
<keyword evidence="1" id="KW-0812">Transmembrane</keyword>
<keyword evidence="1" id="KW-1133">Transmembrane helix</keyword>
<organism evidence="2 3">
    <name type="scientific">Brachionus plicatilis</name>
    <name type="common">Marine rotifer</name>
    <name type="synonym">Brachionus muelleri</name>
    <dbReference type="NCBI Taxonomy" id="10195"/>
    <lineage>
        <taxon>Eukaryota</taxon>
        <taxon>Metazoa</taxon>
        <taxon>Spiralia</taxon>
        <taxon>Gnathifera</taxon>
        <taxon>Rotifera</taxon>
        <taxon>Eurotatoria</taxon>
        <taxon>Monogononta</taxon>
        <taxon>Pseudotrocha</taxon>
        <taxon>Ploima</taxon>
        <taxon>Brachionidae</taxon>
        <taxon>Brachionus</taxon>
    </lineage>
</organism>
<gene>
    <name evidence="2" type="ORF">BpHYR1_031635</name>
</gene>
<protein>
    <submittedName>
        <fullName evidence="2">Uncharacterized protein</fullName>
    </submittedName>
</protein>
<sequence>MFLKSALSFSSLALLNASSWYDLSSNSNSTSSGLLSFFAFLILILLFTLLLAIPSMFNTLPTSPSSCLLFSSSVPSSSSFRPLMIMLFPLLSFDFISRATLAIIITSSHVFLASTTFVSSVSTLFLSDFTDVQRFFIHDLLLKAKENCTSVINNPILVPY</sequence>
<feature type="transmembrane region" description="Helical" evidence="1">
    <location>
        <begin position="78"/>
        <end position="96"/>
    </location>
</feature>
<feature type="transmembrane region" description="Helical" evidence="1">
    <location>
        <begin position="35"/>
        <end position="57"/>
    </location>
</feature>
<keyword evidence="1" id="KW-0472">Membrane</keyword>
<reference evidence="2 3" key="1">
    <citation type="journal article" date="2018" name="Sci. Rep.">
        <title>Genomic signatures of local adaptation to the degree of environmental predictability in rotifers.</title>
        <authorList>
            <person name="Franch-Gras L."/>
            <person name="Hahn C."/>
            <person name="Garcia-Roger E.M."/>
            <person name="Carmona M.J."/>
            <person name="Serra M."/>
            <person name="Gomez A."/>
        </authorList>
    </citation>
    <scope>NUCLEOTIDE SEQUENCE [LARGE SCALE GENOMIC DNA]</scope>
    <source>
        <strain evidence="2">HYR1</strain>
    </source>
</reference>
<evidence type="ECO:0000313" key="3">
    <source>
        <dbReference type="Proteomes" id="UP000276133"/>
    </source>
</evidence>
<name>A0A3M7S4X2_BRAPC</name>
<dbReference type="Proteomes" id="UP000276133">
    <property type="component" value="Unassembled WGS sequence"/>
</dbReference>
<dbReference type="AlphaFoldDB" id="A0A3M7S4X2"/>
<comment type="caution">
    <text evidence="2">The sequence shown here is derived from an EMBL/GenBank/DDBJ whole genome shotgun (WGS) entry which is preliminary data.</text>
</comment>
<proteinExistence type="predicted"/>